<reference evidence="10 11" key="1">
    <citation type="submission" date="2020-08" db="EMBL/GenBank/DDBJ databases">
        <title>Genomic Encyclopedia of Type Strains, Phase IV (KMG-IV): sequencing the most valuable type-strain genomes for metagenomic binning, comparative biology and taxonomic classification.</title>
        <authorList>
            <person name="Goeker M."/>
        </authorList>
    </citation>
    <scope>NUCLEOTIDE SEQUENCE [LARGE SCALE GENOMIC DNA]</scope>
    <source>
        <strain evidence="10 11">DSM 26385</strain>
    </source>
</reference>
<dbReference type="Proteomes" id="UP000584824">
    <property type="component" value="Unassembled WGS sequence"/>
</dbReference>
<evidence type="ECO:0000256" key="5">
    <source>
        <dbReference type="ARBA" id="ARBA00012927"/>
    </source>
</evidence>
<evidence type="ECO:0000256" key="8">
    <source>
        <dbReference type="ARBA" id="ARBA00023239"/>
    </source>
</evidence>
<dbReference type="GO" id="GO:0008927">
    <property type="term" value="F:mannonate dehydratase activity"/>
    <property type="evidence" value="ECO:0007669"/>
    <property type="project" value="UniProtKB-UniRule"/>
</dbReference>
<comment type="caution">
    <text evidence="10">The sequence shown here is derived from an EMBL/GenBank/DDBJ whole genome shotgun (WGS) entry which is preliminary data.</text>
</comment>
<comment type="catalytic activity">
    <reaction evidence="1 9">
        <text>D-mannonate = 2-dehydro-3-deoxy-D-gluconate + H2O</text>
        <dbReference type="Rhea" id="RHEA:20097"/>
        <dbReference type="ChEBI" id="CHEBI:15377"/>
        <dbReference type="ChEBI" id="CHEBI:17767"/>
        <dbReference type="ChEBI" id="CHEBI:57990"/>
        <dbReference type="EC" id="4.2.1.8"/>
    </reaction>
</comment>
<keyword evidence="11" id="KW-1185">Reference proteome</keyword>
<evidence type="ECO:0000256" key="4">
    <source>
        <dbReference type="ARBA" id="ARBA00007389"/>
    </source>
</evidence>
<dbReference type="SUPFAM" id="SSF51658">
    <property type="entry name" value="Xylose isomerase-like"/>
    <property type="match status" value="1"/>
</dbReference>
<comment type="function">
    <text evidence="2 9">Catalyzes the dehydration of D-mannonate.</text>
</comment>
<evidence type="ECO:0000256" key="7">
    <source>
        <dbReference type="ARBA" id="ARBA00023211"/>
    </source>
</evidence>
<keyword evidence="7 9" id="KW-0464">Manganese</keyword>
<keyword evidence="6 9" id="KW-0408">Iron</keyword>
<dbReference type="Gene3D" id="3.20.20.150">
    <property type="entry name" value="Divalent-metal-dependent TIM barrel enzymes"/>
    <property type="match status" value="1"/>
</dbReference>
<evidence type="ECO:0000313" key="10">
    <source>
        <dbReference type="EMBL" id="MBB4103065.1"/>
    </source>
</evidence>
<name>A0A7W6K0R5_9HYPH</name>
<evidence type="ECO:0000313" key="11">
    <source>
        <dbReference type="Proteomes" id="UP000584824"/>
    </source>
</evidence>
<dbReference type="GO" id="GO:0030145">
    <property type="term" value="F:manganese ion binding"/>
    <property type="evidence" value="ECO:0007669"/>
    <property type="project" value="TreeGrafter"/>
</dbReference>
<proteinExistence type="inferred from homology"/>
<evidence type="ECO:0000256" key="3">
    <source>
        <dbReference type="ARBA" id="ARBA00004892"/>
    </source>
</evidence>
<dbReference type="InterPro" id="IPR004628">
    <property type="entry name" value="Man_deHydtase"/>
</dbReference>
<dbReference type="PANTHER" id="PTHR30387">
    <property type="entry name" value="MANNONATE DEHYDRATASE"/>
    <property type="match status" value="1"/>
</dbReference>
<dbReference type="GO" id="GO:0042840">
    <property type="term" value="P:D-glucuronate catabolic process"/>
    <property type="evidence" value="ECO:0007669"/>
    <property type="project" value="TreeGrafter"/>
</dbReference>
<accession>A0A7W6K0R5</accession>
<dbReference type="HAMAP" id="MF_00106">
    <property type="entry name" value="UxuA"/>
    <property type="match status" value="1"/>
</dbReference>
<gene>
    <name evidence="9" type="primary">uxuA</name>
    <name evidence="10" type="ORF">GGQ66_001620</name>
</gene>
<dbReference type="Pfam" id="PF03786">
    <property type="entry name" value="UxuA"/>
    <property type="match status" value="1"/>
</dbReference>
<dbReference type="PANTHER" id="PTHR30387:SF2">
    <property type="entry name" value="MANNONATE DEHYDRATASE"/>
    <property type="match status" value="1"/>
</dbReference>
<comment type="pathway">
    <text evidence="3 9">Carbohydrate metabolism; pentose and glucuronate interconversion.</text>
</comment>
<dbReference type="NCBIfam" id="TIGR00695">
    <property type="entry name" value="uxuA"/>
    <property type="match status" value="1"/>
</dbReference>
<keyword evidence="8 9" id="KW-0456">Lyase</keyword>
<dbReference type="EMBL" id="JACIDU010000005">
    <property type="protein sequence ID" value="MBB4103065.1"/>
    <property type="molecule type" value="Genomic_DNA"/>
</dbReference>
<evidence type="ECO:0000256" key="2">
    <source>
        <dbReference type="ARBA" id="ARBA00002713"/>
    </source>
</evidence>
<organism evidence="10 11">
    <name type="scientific">Allorhizobium borbori</name>
    <dbReference type="NCBI Taxonomy" id="485907"/>
    <lineage>
        <taxon>Bacteria</taxon>
        <taxon>Pseudomonadati</taxon>
        <taxon>Pseudomonadota</taxon>
        <taxon>Alphaproteobacteria</taxon>
        <taxon>Hyphomicrobiales</taxon>
        <taxon>Rhizobiaceae</taxon>
        <taxon>Rhizobium/Agrobacterium group</taxon>
        <taxon>Allorhizobium</taxon>
    </lineage>
</organism>
<evidence type="ECO:0000256" key="1">
    <source>
        <dbReference type="ARBA" id="ARBA00001794"/>
    </source>
</evidence>
<comment type="cofactor">
    <cofactor evidence="9">
        <name>Fe(2+)</name>
        <dbReference type="ChEBI" id="CHEBI:29033"/>
    </cofactor>
    <cofactor evidence="9">
        <name>Mn(2+)</name>
        <dbReference type="ChEBI" id="CHEBI:29035"/>
    </cofactor>
</comment>
<evidence type="ECO:0000256" key="6">
    <source>
        <dbReference type="ARBA" id="ARBA00023004"/>
    </source>
</evidence>
<dbReference type="GO" id="GO:0008198">
    <property type="term" value="F:ferrous iron binding"/>
    <property type="evidence" value="ECO:0007669"/>
    <property type="project" value="TreeGrafter"/>
</dbReference>
<comment type="similarity">
    <text evidence="4 9">Belongs to the mannonate dehydratase family.</text>
</comment>
<dbReference type="AlphaFoldDB" id="A0A7W6K0R5"/>
<dbReference type="RefSeq" id="WP_183791237.1">
    <property type="nucleotide sequence ID" value="NZ_JACIDU010000005.1"/>
</dbReference>
<dbReference type="EC" id="4.2.1.8" evidence="5 9"/>
<dbReference type="InterPro" id="IPR036237">
    <property type="entry name" value="Xyl_isomerase-like_sf"/>
</dbReference>
<dbReference type="PIRSF" id="PIRSF016049">
    <property type="entry name" value="Man_dehyd"/>
    <property type="match status" value="1"/>
</dbReference>
<dbReference type="NCBIfam" id="NF003027">
    <property type="entry name" value="PRK03906.1"/>
    <property type="match status" value="1"/>
</dbReference>
<evidence type="ECO:0000256" key="9">
    <source>
        <dbReference type="HAMAP-Rule" id="MF_00106"/>
    </source>
</evidence>
<protein>
    <recommendedName>
        <fullName evidence="5 9">Mannonate dehydratase</fullName>
        <ecNumber evidence="5 9">4.2.1.8</ecNumber>
    </recommendedName>
    <alternativeName>
        <fullName evidence="9">D-mannonate hydro-lyase</fullName>
    </alternativeName>
</protein>
<sequence length="409" mass="45635">MKQTWRWFGPVDTVTLNHVKQAGATGVVTALHHLNDGRAWPLDEVLKRKAVVEAAGLEWSVVESIIVHEDIKTRTGRFRELIDNYKASIRAVAKAGIRTVCYNFMAITDWTRTDLEYPMPHGGTALRFDVVEFCAYDVFLLKRPGAEADHPAERVERARVRLAQMGESDLARLERNLIEWVPAREFVYDRQSLNHMLDIYRELSEDGFRSNLVAFLKEIVPVAEEHGVKLAIHPDDPPFPLFGLPRVVCNADDFRHVLNAAKSPSNGVTLCTGSLGANPQNDLVAMAKEFAADIHFAHLRNVTREGDGSFHEAEHLAGNTDMVRVTQALMEEERRRTAQGRSDHEIPMRPDHGHAIVDDIGKQVNPGYSCIGRLKGLAELRGIMTTIDTLLPVTGANLVAGEVPVFCKS</sequence>
<dbReference type="UniPathway" id="UPA00246"/>